<evidence type="ECO:0000313" key="3">
    <source>
        <dbReference type="Proteomes" id="UP000239576"/>
    </source>
</evidence>
<evidence type="ECO:0000256" key="1">
    <source>
        <dbReference type="SAM" id="Phobius"/>
    </source>
</evidence>
<feature type="transmembrane region" description="Helical" evidence="1">
    <location>
        <begin position="41"/>
        <end position="60"/>
    </location>
</feature>
<gene>
    <name evidence="2" type="ORF">C7B82_15680</name>
</gene>
<reference evidence="3" key="1">
    <citation type="submission" date="2018-02" db="EMBL/GenBank/DDBJ databases">
        <authorList>
            <person name="Moore K."/>
            <person name="Momper L."/>
        </authorList>
    </citation>
    <scope>NUCLEOTIDE SEQUENCE [LARGE SCALE GENOMIC DNA]</scope>
    <source>
        <strain evidence="3">ULC18</strain>
    </source>
</reference>
<keyword evidence="1" id="KW-1133">Transmembrane helix</keyword>
<sequence>MQPSHWHLPIDLAALGDKKIEVDLAGDVQKAFNNFVKTGQVWAFLIGIIFGYFVKTFTSFG</sequence>
<evidence type="ECO:0000313" key="2">
    <source>
        <dbReference type="EMBL" id="PSB27913.1"/>
    </source>
</evidence>
<proteinExistence type="predicted"/>
<dbReference type="Proteomes" id="UP000239576">
    <property type="component" value="Unassembled WGS sequence"/>
</dbReference>
<keyword evidence="1" id="KW-0472">Membrane</keyword>
<protein>
    <submittedName>
        <fullName evidence="2">Uncharacterized protein</fullName>
    </submittedName>
</protein>
<keyword evidence="3" id="KW-1185">Reference proteome</keyword>
<comment type="caution">
    <text evidence="2">The sequence shown here is derived from an EMBL/GenBank/DDBJ whole genome shotgun (WGS) entry which is preliminary data.</text>
</comment>
<keyword evidence="1" id="KW-0812">Transmembrane</keyword>
<name>A0A2T1E581_9CYAN</name>
<accession>A0A2T1E581</accession>
<dbReference type="OrthoDB" id="532853at2"/>
<dbReference type="EMBL" id="PVWK01000084">
    <property type="protein sequence ID" value="PSB27913.1"/>
    <property type="molecule type" value="Genomic_DNA"/>
</dbReference>
<reference evidence="2 3" key="2">
    <citation type="submission" date="2018-03" db="EMBL/GenBank/DDBJ databases">
        <title>The ancient ancestry and fast evolution of plastids.</title>
        <authorList>
            <person name="Moore K.R."/>
            <person name="Magnabosco C."/>
            <person name="Momper L."/>
            <person name="Gold D.A."/>
            <person name="Bosak T."/>
            <person name="Fournier G.P."/>
        </authorList>
    </citation>
    <scope>NUCLEOTIDE SEQUENCE [LARGE SCALE GENOMIC DNA]</scope>
    <source>
        <strain evidence="2 3">ULC18</strain>
    </source>
</reference>
<dbReference type="AlphaFoldDB" id="A0A2T1E581"/>
<organism evidence="2 3">
    <name type="scientific">Stenomitos frigidus ULC18</name>
    <dbReference type="NCBI Taxonomy" id="2107698"/>
    <lineage>
        <taxon>Bacteria</taxon>
        <taxon>Bacillati</taxon>
        <taxon>Cyanobacteriota</taxon>
        <taxon>Cyanophyceae</taxon>
        <taxon>Leptolyngbyales</taxon>
        <taxon>Leptolyngbyaceae</taxon>
        <taxon>Stenomitos</taxon>
    </lineage>
</organism>